<name>A0ABN3RQ44_9ACTN</name>
<evidence type="ECO:0000313" key="2">
    <source>
        <dbReference type="EMBL" id="GAA2658005.1"/>
    </source>
</evidence>
<reference evidence="2 3" key="1">
    <citation type="journal article" date="2019" name="Int. J. Syst. Evol. Microbiol.">
        <title>The Global Catalogue of Microorganisms (GCM) 10K type strain sequencing project: providing services to taxonomists for standard genome sequencing and annotation.</title>
        <authorList>
            <consortium name="The Broad Institute Genomics Platform"/>
            <consortium name="The Broad Institute Genome Sequencing Center for Infectious Disease"/>
            <person name="Wu L."/>
            <person name="Ma J."/>
        </authorList>
    </citation>
    <scope>NUCLEOTIDE SEQUENCE [LARGE SCALE GENOMIC DNA]</scope>
    <source>
        <strain evidence="2 3">JCM 16374</strain>
    </source>
</reference>
<organism evidence="2 3">
    <name type="scientific">Streptomyces lunalinharesii</name>
    <dbReference type="NCBI Taxonomy" id="333384"/>
    <lineage>
        <taxon>Bacteria</taxon>
        <taxon>Bacillati</taxon>
        <taxon>Actinomycetota</taxon>
        <taxon>Actinomycetes</taxon>
        <taxon>Kitasatosporales</taxon>
        <taxon>Streptomycetaceae</taxon>
        <taxon>Streptomyces</taxon>
    </lineage>
</organism>
<evidence type="ECO:0000313" key="3">
    <source>
        <dbReference type="Proteomes" id="UP001500994"/>
    </source>
</evidence>
<comment type="caution">
    <text evidence="2">The sequence shown here is derived from an EMBL/GenBank/DDBJ whole genome shotgun (WGS) entry which is preliminary data.</text>
</comment>
<dbReference type="EMBL" id="BAAARK010000006">
    <property type="protein sequence ID" value="GAA2658005.1"/>
    <property type="molecule type" value="Genomic_DNA"/>
</dbReference>
<evidence type="ECO:0000256" key="1">
    <source>
        <dbReference type="SAM" id="MobiDB-lite"/>
    </source>
</evidence>
<gene>
    <name evidence="2" type="ORF">GCM10009864_25770</name>
</gene>
<sequence length="353" mass="37701">MTDYLHHVATTPFPMARPEDLPTTAAEIRAAARRTGLAAHTAGLFEPAARTGLPRLVAATQTARDCLGPVPSTPVRDDPQESRPNRDNDLAFGIERRHGDPLALLAAALLHAAHGALELADEQGTGLDGTEWRDLMGGFDVLLRWAAEPCVVSEPPAVPEPTGTGARKPLDGLRRWVRGHHVFMAFAQGCTLALTSLTAAAGDGDEETAAAAAATATRVMWASRAALRFAGDATEDQYQEEIRPTLMPPVAPPQMSGLRWRDHEALVRALGSSRAAWSWLAARRPAALADFRAALDATYDAHKGVCRHFVGDQSPSLLATTRSHRPAVGVIEQFHRIRAGALPGPPESPAPRA</sequence>
<keyword evidence="3" id="KW-1185">Reference proteome</keyword>
<accession>A0ABN3RQ44</accession>
<proteinExistence type="predicted"/>
<feature type="region of interest" description="Disordered" evidence="1">
    <location>
        <begin position="65"/>
        <end position="88"/>
    </location>
</feature>
<dbReference type="Proteomes" id="UP001500994">
    <property type="component" value="Unassembled WGS sequence"/>
</dbReference>
<feature type="compositionally biased region" description="Basic and acidic residues" evidence="1">
    <location>
        <begin position="75"/>
        <end position="88"/>
    </location>
</feature>
<dbReference type="RefSeq" id="WP_344575253.1">
    <property type="nucleotide sequence ID" value="NZ_BAAARK010000006.1"/>
</dbReference>
<protein>
    <submittedName>
        <fullName evidence="2">Uncharacterized protein</fullName>
    </submittedName>
</protein>